<protein>
    <submittedName>
        <fullName evidence="1">Uncharacterized protein</fullName>
    </submittedName>
</protein>
<reference evidence="1" key="1">
    <citation type="submission" date="2016-10" db="EMBL/GenBank/DDBJ databases">
        <title>Sequence of Gallionella enrichment culture.</title>
        <authorList>
            <person name="Poehlein A."/>
            <person name="Muehling M."/>
            <person name="Daniel R."/>
        </authorList>
    </citation>
    <scope>NUCLEOTIDE SEQUENCE</scope>
</reference>
<name>A0A1J5SMS3_9ZZZZ</name>
<organism evidence="1">
    <name type="scientific">mine drainage metagenome</name>
    <dbReference type="NCBI Taxonomy" id="410659"/>
    <lineage>
        <taxon>unclassified sequences</taxon>
        <taxon>metagenomes</taxon>
        <taxon>ecological metagenomes</taxon>
    </lineage>
</organism>
<gene>
    <name evidence="1" type="ORF">GALL_124400</name>
</gene>
<sequence length="151" mass="18138">MIHVYAQSLPDVKVRNSNYRLDSIQNRKDYGKYFDFKKPGIRLSPNPGYNPGGVTVGLDLDELINMFRFKRNRSLEALQKRLIQQEQDKYIDHRYSKQFVRKITKLQSPELENFMRIYRPSYELCQMFNDLELGYYIEKCYDQYQLDKAGK</sequence>
<dbReference type="AlphaFoldDB" id="A0A1J5SMS3"/>
<proteinExistence type="predicted"/>
<evidence type="ECO:0000313" key="1">
    <source>
        <dbReference type="EMBL" id="OIR05389.1"/>
    </source>
</evidence>
<dbReference type="EMBL" id="MLJW01000050">
    <property type="protein sequence ID" value="OIR05389.1"/>
    <property type="molecule type" value="Genomic_DNA"/>
</dbReference>
<accession>A0A1J5SMS3</accession>
<comment type="caution">
    <text evidence="1">The sequence shown here is derived from an EMBL/GenBank/DDBJ whole genome shotgun (WGS) entry which is preliminary data.</text>
</comment>